<name>A0ABY7B7K9_9PSEU</name>
<dbReference type="Pfam" id="PF06314">
    <property type="entry name" value="ADC"/>
    <property type="match status" value="1"/>
</dbReference>
<proteinExistence type="predicted"/>
<evidence type="ECO:0000313" key="1">
    <source>
        <dbReference type="EMBL" id="WAL68325.1"/>
    </source>
</evidence>
<reference evidence="1" key="1">
    <citation type="submission" date="2022-11" db="EMBL/GenBank/DDBJ databases">
        <authorList>
            <person name="Mo P."/>
        </authorList>
    </citation>
    <scope>NUCLEOTIDE SEQUENCE</scope>
    <source>
        <strain evidence="1">HUAS 11-8</strain>
    </source>
</reference>
<dbReference type="SUPFAM" id="SSF160104">
    <property type="entry name" value="Acetoacetate decarboxylase-like"/>
    <property type="match status" value="1"/>
</dbReference>
<accession>A0ABY7B7K9</accession>
<dbReference type="EMBL" id="CP113836">
    <property type="protein sequence ID" value="WAL68325.1"/>
    <property type="molecule type" value="Genomic_DNA"/>
</dbReference>
<keyword evidence="2" id="KW-1185">Reference proteome</keyword>
<dbReference type="Gene3D" id="2.40.400.10">
    <property type="entry name" value="Acetoacetate decarboxylase-like"/>
    <property type="match status" value="1"/>
</dbReference>
<dbReference type="Proteomes" id="UP001163203">
    <property type="component" value="Chromosome"/>
</dbReference>
<evidence type="ECO:0000313" key="2">
    <source>
        <dbReference type="Proteomes" id="UP001163203"/>
    </source>
</evidence>
<dbReference type="InterPro" id="IPR010451">
    <property type="entry name" value="Acetoacetate_decarboxylase"/>
</dbReference>
<dbReference type="InterPro" id="IPR023375">
    <property type="entry name" value="ADC_dom_sf"/>
</dbReference>
<protein>
    <submittedName>
        <fullName evidence="1">Acetoacetate decarboxylase family protein</fullName>
    </submittedName>
</protein>
<sequence length="229" mass="24887">MPDFVIQGERVALPVEIRTATAASAMFLVRAAAVRSVLSYTGLRVFEPLPGKAICSLAFVRYVDGDLGPYHEFAVAYLIRPPDRGGYGVFIHWLPVNGRFTMEAGRTIWGFPKELAEIDLGFDGGHARCAVRDGDSLIAGLRVRPGLRVPAGSTAAAIDAYTHRDGVLRRTQWSMNPSGVRARPGGATLTLGQHPVAEELRSIGLPKRPLFSSTIDLLRMSFGEAEEVR</sequence>
<gene>
    <name evidence="1" type="ORF">ORV05_11335</name>
</gene>
<organism evidence="1 2">
    <name type="scientific">Amycolatopsis cynarae</name>
    <dbReference type="NCBI Taxonomy" id="2995223"/>
    <lineage>
        <taxon>Bacteria</taxon>
        <taxon>Bacillati</taxon>
        <taxon>Actinomycetota</taxon>
        <taxon>Actinomycetes</taxon>
        <taxon>Pseudonocardiales</taxon>
        <taxon>Pseudonocardiaceae</taxon>
        <taxon>Amycolatopsis</taxon>
    </lineage>
</organism>
<dbReference type="RefSeq" id="WP_268758418.1">
    <property type="nucleotide sequence ID" value="NZ_CP113836.1"/>
</dbReference>